<comment type="similarity">
    <text evidence="1 3">Belongs to the short-chain dehydrogenases/reductases (SDR) family.</text>
</comment>
<gene>
    <name evidence="4" type="ORF">EJ08DRAFT_16225</name>
</gene>
<organism evidence="4 5">
    <name type="scientific">Tothia fuscella</name>
    <dbReference type="NCBI Taxonomy" id="1048955"/>
    <lineage>
        <taxon>Eukaryota</taxon>
        <taxon>Fungi</taxon>
        <taxon>Dikarya</taxon>
        <taxon>Ascomycota</taxon>
        <taxon>Pezizomycotina</taxon>
        <taxon>Dothideomycetes</taxon>
        <taxon>Pleosporomycetidae</taxon>
        <taxon>Venturiales</taxon>
        <taxon>Cylindrosympodiaceae</taxon>
        <taxon>Tothia</taxon>
    </lineage>
</organism>
<dbReference type="Pfam" id="PF00106">
    <property type="entry name" value="adh_short"/>
    <property type="match status" value="1"/>
</dbReference>
<dbReference type="AlphaFoldDB" id="A0A9P4P4B6"/>
<evidence type="ECO:0000313" key="4">
    <source>
        <dbReference type="EMBL" id="KAF2437191.1"/>
    </source>
</evidence>
<dbReference type="CDD" id="cd05233">
    <property type="entry name" value="SDR_c"/>
    <property type="match status" value="1"/>
</dbReference>
<sequence>MNFVKTIHADTYPAIDPTNADLTGKSVFITGASKGIGLAAAISFAKAGASKIAIAARTPLESVEKQVLSAAKDAGRDVPEVVCLTVDVSNKESVASAAQQLKGSWKSLDVLINNAGYLETWLPIAQSDPDEWWKTWEININGTYLTTHYFLPLLTAALTSTIINVSSAGAHATHRGASAYQCTKLAICRFTEFLNEEYKDEGVTAMAVHPGGVDTELAKGMPEFMHGYLTDTPELVGDTFVWLSRGGREWLGGRYASVTWDVEELEGRKDEVLKGELLKVRMAVEI</sequence>
<comment type="caution">
    <text evidence="4">The sequence shown here is derived from an EMBL/GenBank/DDBJ whole genome shotgun (WGS) entry which is preliminary data.</text>
</comment>
<reference evidence="4" key="1">
    <citation type="journal article" date="2020" name="Stud. Mycol.">
        <title>101 Dothideomycetes genomes: a test case for predicting lifestyles and emergence of pathogens.</title>
        <authorList>
            <person name="Haridas S."/>
            <person name="Albert R."/>
            <person name="Binder M."/>
            <person name="Bloem J."/>
            <person name="Labutti K."/>
            <person name="Salamov A."/>
            <person name="Andreopoulos B."/>
            <person name="Baker S."/>
            <person name="Barry K."/>
            <person name="Bills G."/>
            <person name="Bluhm B."/>
            <person name="Cannon C."/>
            <person name="Castanera R."/>
            <person name="Culley D."/>
            <person name="Daum C."/>
            <person name="Ezra D."/>
            <person name="Gonzalez J."/>
            <person name="Henrissat B."/>
            <person name="Kuo A."/>
            <person name="Liang C."/>
            <person name="Lipzen A."/>
            <person name="Lutzoni F."/>
            <person name="Magnuson J."/>
            <person name="Mondo S."/>
            <person name="Nolan M."/>
            <person name="Ohm R."/>
            <person name="Pangilinan J."/>
            <person name="Park H.-J."/>
            <person name="Ramirez L."/>
            <person name="Alfaro M."/>
            <person name="Sun H."/>
            <person name="Tritt A."/>
            <person name="Yoshinaga Y."/>
            <person name="Zwiers L.-H."/>
            <person name="Turgeon B."/>
            <person name="Goodwin S."/>
            <person name="Spatafora J."/>
            <person name="Crous P."/>
            <person name="Grigoriev I."/>
        </authorList>
    </citation>
    <scope>NUCLEOTIDE SEQUENCE</scope>
    <source>
        <strain evidence="4">CBS 130266</strain>
    </source>
</reference>
<evidence type="ECO:0000256" key="3">
    <source>
        <dbReference type="RuleBase" id="RU000363"/>
    </source>
</evidence>
<keyword evidence="2" id="KW-0560">Oxidoreductase</keyword>
<proteinExistence type="inferred from homology"/>
<accession>A0A9P4P4B6</accession>
<dbReference type="PRINTS" id="PR00081">
    <property type="entry name" value="GDHRDH"/>
</dbReference>
<name>A0A9P4P4B6_9PEZI</name>
<protein>
    <submittedName>
        <fullName evidence="4">Oxidoreductase</fullName>
    </submittedName>
</protein>
<dbReference type="InterPro" id="IPR036291">
    <property type="entry name" value="NAD(P)-bd_dom_sf"/>
</dbReference>
<dbReference type="GO" id="GO:0016491">
    <property type="term" value="F:oxidoreductase activity"/>
    <property type="evidence" value="ECO:0007669"/>
    <property type="project" value="UniProtKB-KW"/>
</dbReference>
<dbReference type="OrthoDB" id="1933717at2759"/>
<keyword evidence="5" id="KW-1185">Reference proteome</keyword>
<evidence type="ECO:0000313" key="5">
    <source>
        <dbReference type="Proteomes" id="UP000800235"/>
    </source>
</evidence>
<dbReference type="EMBL" id="MU007009">
    <property type="protein sequence ID" value="KAF2437191.1"/>
    <property type="molecule type" value="Genomic_DNA"/>
</dbReference>
<evidence type="ECO:0000256" key="1">
    <source>
        <dbReference type="ARBA" id="ARBA00006484"/>
    </source>
</evidence>
<dbReference type="PRINTS" id="PR00080">
    <property type="entry name" value="SDRFAMILY"/>
</dbReference>
<dbReference type="Proteomes" id="UP000800235">
    <property type="component" value="Unassembled WGS sequence"/>
</dbReference>
<dbReference type="PANTHER" id="PTHR42901">
    <property type="entry name" value="ALCOHOL DEHYDROGENASE"/>
    <property type="match status" value="1"/>
</dbReference>
<evidence type="ECO:0000256" key="2">
    <source>
        <dbReference type="ARBA" id="ARBA00023002"/>
    </source>
</evidence>
<dbReference type="PANTHER" id="PTHR42901:SF1">
    <property type="entry name" value="ALCOHOL DEHYDROGENASE"/>
    <property type="match status" value="1"/>
</dbReference>
<dbReference type="InterPro" id="IPR002347">
    <property type="entry name" value="SDR_fam"/>
</dbReference>
<dbReference type="SUPFAM" id="SSF51735">
    <property type="entry name" value="NAD(P)-binding Rossmann-fold domains"/>
    <property type="match status" value="1"/>
</dbReference>
<dbReference type="Gene3D" id="3.40.50.720">
    <property type="entry name" value="NAD(P)-binding Rossmann-like Domain"/>
    <property type="match status" value="1"/>
</dbReference>